<comment type="similarity">
    <text evidence="14 15">Belongs to the BABAM2 family.</text>
</comment>
<evidence type="ECO:0000256" key="8">
    <source>
        <dbReference type="ARBA" id="ARBA00022776"/>
    </source>
</evidence>
<keyword evidence="3 15" id="KW-0963">Cytoplasm</keyword>
<dbReference type="GO" id="GO:0006302">
    <property type="term" value="P:double-strand break repair"/>
    <property type="evidence" value="ECO:0007669"/>
    <property type="project" value="UniProtKB-UniRule"/>
</dbReference>
<dbReference type="InterPro" id="IPR016135">
    <property type="entry name" value="UBQ-conjugating_enzyme/RWD"/>
</dbReference>
<dbReference type="GO" id="GO:0007095">
    <property type="term" value="P:mitotic G2 DNA damage checkpoint signaling"/>
    <property type="evidence" value="ECO:0007669"/>
    <property type="project" value="UniProtKB-UniRule"/>
</dbReference>
<keyword evidence="10 15" id="KW-0156">Chromatin regulator</keyword>
<evidence type="ECO:0000256" key="4">
    <source>
        <dbReference type="ARBA" id="ARBA00022618"/>
    </source>
</evidence>
<evidence type="ECO:0000256" key="15">
    <source>
        <dbReference type="RuleBase" id="RU368019"/>
    </source>
</evidence>
<organism evidence="16 17">
    <name type="scientific">Apis cerana cerana</name>
    <name type="common">Oriental honeybee</name>
    <dbReference type="NCBI Taxonomy" id="94128"/>
    <lineage>
        <taxon>Eukaryota</taxon>
        <taxon>Metazoa</taxon>
        <taxon>Ecdysozoa</taxon>
        <taxon>Arthropoda</taxon>
        <taxon>Hexapoda</taxon>
        <taxon>Insecta</taxon>
        <taxon>Pterygota</taxon>
        <taxon>Neoptera</taxon>
        <taxon>Endopterygota</taxon>
        <taxon>Hymenoptera</taxon>
        <taxon>Apocrita</taxon>
        <taxon>Aculeata</taxon>
        <taxon>Apoidea</taxon>
        <taxon>Anthophila</taxon>
        <taxon>Apidae</taxon>
        <taxon>Apis</taxon>
    </lineage>
</organism>
<dbReference type="PANTHER" id="PTHR15189:SF7">
    <property type="entry name" value="BRISC AND BRCA1-A COMPLEX MEMBER 2"/>
    <property type="match status" value="1"/>
</dbReference>
<keyword evidence="8 15" id="KW-0498">Mitosis</keyword>
<keyword evidence="7 15" id="KW-0227">DNA damage</keyword>
<dbReference type="CDD" id="cd23665">
    <property type="entry name" value="BRE-like_insects"/>
    <property type="match status" value="1"/>
</dbReference>
<evidence type="ECO:0000256" key="3">
    <source>
        <dbReference type="ARBA" id="ARBA00022490"/>
    </source>
</evidence>
<dbReference type="OrthoDB" id="538811at2759"/>
<protein>
    <recommendedName>
        <fullName evidence="2 15">BRISC and BRCA1-A complex member 2</fullName>
    </recommendedName>
</protein>
<evidence type="ECO:0000256" key="10">
    <source>
        <dbReference type="ARBA" id="ARBA00022853"/>
    </source>
</evidence>
<dbReference type="Pfam" id="PF06113">
    <property type="entry name" value="BRE"/>
    <property type="match status" value="1"/>
</dbReference>
<evidence type="ECO:0000256" key="7">
    <source>
        <dbReference type="ARBA" id="ARBA00022763"/>
    </source>
</evidence>
<comment type="domain">
    <text evidence="15">Contains 2 ubiquitin-conjugating enzyme family-like (UEV-like) regions. These regions lack the critical Cys residues required for ubiquitination but retain the ability to bind ubiquitin.</text>
</comment>
<dbReference type="Proteomes" id="UP000242457">
    <property type="component" value="Unassembled WGS sequence"/>
</dbReference>
<evidence type="ECO:0000256" key="2">
    <source>
        <dbReference type="ARBA" id="ARBA00019438"/>
    </source>
</evidence>
<evidence type="ECO:0000256" key="6">
    <source>
        <dbReference type="ARBA" id="ARBA00022737"/>
    </source>
</evidence>
<dbReference type="GO" id="GO:0070531">
    <property type="term" value="C:BRCA1-A complex"/>
    <property type="evidence" value="ECO:0007669"/>
    <property type="project" value="UniProtKB-UniRule"/>
</dbReference>
<keyword evidence="12 15" id="KW-0539">Nucleus</keyword>
<dbReference type="GO" id="GO:0006915">
    <property type="term" value="P:apoptotic process"/>
    <property type="evidence" value="ECO:0007669"/>
    <property type="project" value="UniProtKB-UniRule"/>
</dbReference>
<dbReference type="STRING" id="94128.A0A2A3EPU4"/>
<dbReference type="GO" id="GO:0070552">
    <property type="term" value="C:BRISC complex"/>
    <property type="evidence" value="ECO:0007669"/>
    <property type="project" value="UniProtKB-UniRule"/>
</dbReference>
<accession>A0A2A3EPU4</accession>
<evidence type="ECO:0000256" key="14">
    <source>
        <dbReference type="ARBA" id="ARBA00025766"/>
    </source>
</evidence>
<keyword evidence="17" id="KW-1185">Reference proteome</keyword>
<evidence type="ECO:0000256" key="5">
    <source>
        <dbReference type="ARBA" id="ARBA00022703"/>
    </source>
</evidence>
<comment type="subunit">
    <text evidence="15">Component of the ARISC complex. Component of the BRCA1-A complex. Component of the BRISC complex. Binds polyubiquitin.</text>
</comment>
<dbReference type="GO" id="GO:0005737">
    <property type="term" value="C:cytoplasm"/>
    <property type="evidence" value="ECO:0007669"/>
    <property type="project" value="UniProtKB-SubCell"/>
</dbReference>
<evidence type="ECO:0000313" key="17">
    <source>
        <dbReference type="Proteomes" id="UP000242457"/>
    </source>
</evidence>
<dbReference type="GO" id="GO:0010212">
    <property type="term" value="P:response to ionizing radiation"/>
    <property type="evidence" value="ECO:0007669"/>
    <property type="project" value="UniProtKB-UniRule"/>
</dbReference>
<proteinExistence type="inferred from homology"/>
<sequence length="382" mass="43973">MLNQQCGILTAIDSYIEPLLIRVLSTEKLGVCCETIKIDSLSSSCGKEQGDRFKLSIPYAKQNLVWNVFFDSQCPEMGPDFIFNDNTFLADIDVDTLSVKVPSLAKWNPNDENALLNVLKELLSCYKEHQIQLIQKQARLQIEYDMLVTSQEIKQEDIEMILLPFSSKPTEARFLISLSVDLSQLQIRTCKSESDVAVLLVTFSGTDWNRITSQLQFSKSLEGILSEVVELYVPYFPSDTHLIHYILKIKKFIAAKVNSVIQSLEKRREYIAAFLLLKYEAILEFDSIKYTYVSCLLCENDFYVVLYIHLPLGFPREPPTIELCSIYHTTSQDTVYREKVKNYPYEFTWTPHVMITQLLTFIQRNIETFKSNSIKNCSAIHG</sequence>
<keyword evidence="5 15" id="KW-0053">Apoptosis</keyword>
<evidence type="ECO:0000256" key="1">
    <source>
        <dbReference type="ARBA" id="ARBA00004123"/>
    </source>
</evidence>
<dbReference type="GO" id="GO:0031593">
    <property type="term" value="F:polyubiquitin modification-dependent protein binding"/>
    <property type="evidence" value="ECO:0007669"/>
    <property type="project" value="UniProtKB-UniRule"/>
</dbReference>
<keyword evidence="11 15" id="KW-0234">DNA repair</keyword>
<keyword evidence="9 15" id="KW-0833">Ubl conjugation pathway</keyword>
<keyword evidence="13 15" id="KW-0131">Cell cycle</keyword>
<evidence type="ECO:0000256" key="11">
    <source>
        <dbReference type="ARBA" id="ARBA00023204"/>
    </source>
</evidence>
<evidence type="ECO:0000256" key="13">
    <source>
        <dbReference type="ARBA" id="ARBA00023306"/>
    </source>
</evidence>
<dbReference type="GO" id="GO:0051301">
    <property type="term" value="P:cell division"/>
    <property type="evidence" value="ECO:0007669"/>
    <property type="project" value="UniProtKB-UniRule"/>
</dbReference>
<gene>
    <name evidence="16" type="ORF">APICC_04744</name>
</gene>
<dbReference type="AlphaFoldDB" id="A0A2A3EPU4"/>
<dbReference type="EMBL" id="KZ288206">
    <property type="protein sequence ID" value="PBC33061.1"/>
    <property type="molecule type" value="Genomic_DNA"/>
</dbReference>
<dbReference type="PANTHER" id="PTHR15189">
    <property type="entry name" value="BRISC AND BRCA1-A COMPLEX MEMBER 2"/>
    <property type="match status" value="1"/>
</dbReference>
<evidence type="ECO:0000256" key="9">
    <source>
        <dbReference type="ARBA" id="ARBA00022786"/>
    </source>
</evidence>
<evidence type="ECO:0000313" key="16">
    <source>
        <dbReference type="EMBL" id="PBC33061.1"/>
    </source>
</evidence>
<keyword evidence="6" id="KW-0677">Repeat</keyword>
<keyword evidence="4 15" id="KW-0132">Cell division</keyword>
<reference evidence="16 17" key="1">
    <citation type="submission" date="2014-07" db="EMBL/GenBank/DDBJ databases">
        <title>Genomic and transcriptomic analysis on Apis cerana provide comprehensive insights into honey bee biology.</title>
        <authorList>
            <person name="Diao Q."/>
            <person name="Sun L."/>
            <person name="Zheng H."/>
            <person name="Zheng H."/>
            <person name="Xu S."/>
            <person name="Wang S."/>
            <person name="Zeng Z."/>
            <person name="Hu F."/>
            <person name="Su S."/>
            <person name="Wu J."/>
        </authorList>
    </citation>
    <scope>NUCLEOTIDE SEQUENCE [LARGE SCALE GENOMIC DNA]</scope>
    <source>
        <tissue evidence="16">Pupae without intestine</tissue>
    </source>
</reference>
<dbReference type="SUPFAM" id="SSF54495">
    <property type="entry name" value="UBC-like"/>
    <property type="match status" value="1"/>
</dbReference>
<dbReference type="GO" id="GO:0006325">
    <property type="term" value="P:chromatin organization"/>
    <property type="evidence" value="ECO:0007669"/>
    <property type="project" value="UniProtKB-UniRule"/>
</dbReference>
<dbReference type="GO" id="GO:0045739">
    <property type="term" value="P:positive regulation of DNA repair"/>
    <property type="evidence" value="ECO:0007669"/>
    <property type="project" value="UniProtKB-UniRule"/>
</dbReference>
<name>A0A2A3EPU4_APICC</name>
<comment type="subcellular location">
    <subcellularLocation>
        <location evidence="15">Cytoplasm</location>
    </subcellularLocation>
    <subcellularLocation>
        <location evidence="1 15">Nucleus</location>
    </subcellularLocation>
    <text evidence="15">Localizes at sites of DNA damage at double-strand breaks (DSBs).</text>
</comment>
<dbReference type="InterPro" id="IPR010358">
    <property type="entry name" value="BRE"/>
</dbReference>
<comment type="function">
    <text evidence="15">May play a role in homeostasis or cellular differentiation in cells of neural, epithelial and germline origins. May also act as a death receptor-associated anti-apoptotic protein, which inhibits the mitochondrial apoptotic pathway.</text>
</comment>
<evidence type="ECO:0000256" key="12">
    <source>
        <dbReference type="ARBA" id="ARBA00023242"/>
    </source>
</evidence>